<proteinExistence type="predicted"/>
<sequence length="46" mass="5338">MKISYIDHGRRGNRDGYTMCKVSGVTRLMHRVVHKGLNWKCIGEYA</sequence>
<reference evidence="1" key="1">
    <citation type="submission" date="2024-05" db="EMBL/GenBank/DDBJ databases">
        <title>Complete Genome Sequences of 14 Acinetobacter baumannii phages isolated in Kenya.</title>
        <authorList>
            <person name="Mwai F."/>
            <person name="Kigen C."/>
            <person name="Makobe C."/>
            <person name="Georges M."/>
            <person name="Mutai I."/>
            <person name="Odoyo E."/>
            <person name="Gachoya M."/>
            <person name="Musila L."/>
        </authorList>
    </citation>
    <scope>NUCLEOTIDE SEQUENCE</scope>
</reference>
<accession>A0AAU8KY02</accession>
<organism evidence="1">
    <name type="scientific">Acinetobacter phage vB_Ab_1137_KEN_01</name>
    <dbReference type="NCBI Taxonomy" id="3143009"/>
    <lineage>
        <taxon>Viruses</taxon>
    </lineage>
</organism>
<name>A0AAU8KY02_9VIRU</name>
<evidence type="ECO:0000313" key="1">
    <source>
        <dbReference type="EMBL" id="XCN26944.1"/>
    </source>
</evidence>
<gene>
    <name evidence="1" type="ORF">KOOPHZQY_CDS0017</name>
</gene>
<dbReference type="EMBL" id="PP841126">
    <property type="protein sequence ID" value="XCN26944.1"/>
    <property type="molecule type" value="Genomic_DNA"/>
</dbReference>
<protein>
    <submittedName>
        <fullName evidence="1">Uncharacterized protein</fullName>
    </submittedName>
</protein>